<keyword evidence="5" id="KW-0598">Phosphotransferase system</keyword>
<name>A0A9D1HQY0_9FIRM</name>
<dbReference type="EMBL" id="DVMJ01000101">
    <property type="protein sequence ID" value="HIU14596.1"/>
    <property type="molecule type" value="Genomic_DNA"/>
</dbReference>
<dbReference type="GO" id="GO:0005737">
    <property type="term" value="C:cytoplasm"/>
    <property type="evidence" value="ECO:0007669"/>
    <property type="project" value="UniProtKB-SubCell"/>
</dbReference>
<dbReference type="InterPro" id="IPR001127">
    <property type="entry name" value="PTS_EIIA_1_perm"/>
</dbReference>
<evidence type="ECO:0000256" key="4">
    <source>
        <dbReference type="ARBA" id="ARBA00022679"/>
    </source>
</evidence>
<dbReference type="PANTHER" id="PTHR45008">
    <property type="entry name" value="PTS SYSTEM GLUCOSE-SPECIFIC EIIA COMPONENT"/>
    <property type="match status" value="1"/>
</dbReference>
<comment type="caution">
    <text evidence="8">The sequence shown here is derived from an EMBL/GenBank/DDBJ whole genome shotgun (WGS) entry which is preliminary data.</text>
</comment>
<proteinExistence type="predicted"/>
<evidence type="ECO:0000256" key="1">
    <source>
        <dbReference type="ARBA" id="ARBA00004496"/>
    </source>
</evidence>
<dbReference type="Gene3D" id="2.70.70.10">
    <property type="entry name" value="Glucose Permease (Domain IIA)"/>
    <property type="match status" value="1"/>
</dbReference>
<evidence type="ECO:0000256" key="3">
    <source>
        <dbReference type="ARBA" id="ARBA00022597"/>
    </source>
</evidence>
<keyword evidence="3 8" id="KW-0762">Sugar transport</keyword>
<dbReference type="NCBIfam" id="TIGR00830">
    <property type="entry name" value="PTBA"/>
    <property type="match status" value="1"/>
</dbReference>
<comment type="subcellular location">
    <subcellularLocation>
        <location evidence="1">Cytoplasm</location>
    </subcellularLocation>
</comment>
<evidence type="ECO:0000256" key="2">
    <source>
        <dbReference type="ARBA" id="ARBA00022448"/>
    </source>
</evidence>
<protein>
    <submittedName>
        <fullName evidence="8">PTS glucose transporter subunit IIA</fullName>
    </submittedName>
</protein>
<evidence type="ECO:0000256" key="6">
    <source>
        <dbReference type="ARBA" id="ARBA00022777"/>
    </source>
</evidence>
<dbReference type="GO" id="GO:0016301">
    <property type="term" value="F:kinase activity"/>
    <property type="evidence" value="ECO:0007669"/>
    <property type="project" value="UniProtKB-KW"/>
</dbReference>
<accession>A0A9D1HQY0</accession>
<dbReference type="GO" id="GO:0009401">
    <property type="term" value="P:phosphoenolpyruvate-dependent sugar phosphotransferase system"/>
    <property type="evidence" value="ECO:0007669"/>
    <property type="project" value="UniProtKB-KW"/>
</dbReference>
<keyword evidence="6" id="KW-0418">Kinase</keyword>
<evidence type="ECO:0000256" key="5">
    <source>
        <dbReference type="ARBA" id="ARBA00022683"/>
    </source>
</evidence>
<sequence>MRKKYQPHISSDHILAPIDGRVVSLIAVPDRVFSSLMLGDGLAIKPTSETYYAPCDARVTVIASSRHSIGLTLFNGAEMLMHIGLNSDQLHGEGIISHVKIGDKVKQGDPLITIDFQVFNAHQIDPLTPIVIINSDKYPLKNKTHLTHVKAKESILFTF</sequence>
<evidence type="ECO:0000313" key="8">
    <source>
        <dbReference type="EMBL" id="HIU14596.1"/>
    </source>
</evidence>
<organism evidence="8 9">
    <name type="scientific">Candidatus Fimiplasma intestinipullorum</name>
    <dbReference type="NCBI Taxonomy" id="2840825"/>
    <lineage>
        <taxon>Bacteria</taxon>
        <taxon>Bacillati</taxon>
        <taxon>Bacillota</taxon>
        <taxon>Clostridia</taxon>
        <taxon>Eubacteriales</taxon>
        <taxon>Candidatus Fimiplasma</taxon>
    </lineage>
</organism>
<dbReference type="Pfam" id="PF00358">
    <property type="entry name" value="PTS_EIIA_1"/>
    <property type="match status" value="1"/>
</dbReference>
<dbReference type="AlphaFoldDB" id="A0A9D1HQY0"/>
<keyword evidence="4" id="KW-0808">Transferase</keyword>
<reference evidence="8" key="1">
    <citation type="submission" date="2020-10" db="EMBL/GenBank/DDBJ databases">
        <authorList>
            <person name="Gilroy R."/>
        </authorList>
    </citation>
    <scope>NUCLEOTIDE SEQUENCE</scope>
    <source>
        <strain evidence="8">CHK195-11698</strain>
    </source>
</reference>
<dbReference type="PANTHER" id="PTHR45008:SF1">
    <property type="entry name" value="PTS SYSTEM GLUCOSE-SPECIFIC EIIA COMPONENT"/>
    <property type="match status" value="1"/>
</dbReference>
<dbReference type="PROSITE" id="PS51093">
    <property type="entry name" value="PTS_EIIA_TYPE_1"/>
    <property type="match status" value="1"/>
</dbReference>
<dbReference type="Proteomes" id="UP000824175">
    <property type="component" value="Unassembled WGS sequence"/>
</dbReference>
<reference evidence="8" key="2">
    <citation type="journal article" date="2021" name="PeerJ">
        <title>Extensive microbial diversity within the chicken gut microbiome revealed by metagenomics and culture.</title>
        <authorList>
            <person name="Gilroy R."/>
            <person name="Ravi A."/>
            <person name="Getino M."/>
            <person name="Pursley I."/>
            <person name="Horton D.L."/>
            <person name="Alikhan N.F."/>
            <person name="Baker D."/>
            <person name="Gharbi K."/>
            <person name="Hall N."/>
            <person name="Watson M."/>
            <person name="Adriaenssens E.M."/>
            <person name="Foster-Nyarko E."/>
            <person name="Jarju S."/>
            <person name="Secka A."/>
            <person name="Antonio M."/>
            <person name="Oren A."/>
            <person name="Chaudhuri R.R."/>
            <person name="La Ragione R."/>
            <person name="Hildebrand F."/>
            <person name="Pallen M.J."/>
        </authorList>
    </citation>
    <scope>NUCLEOTIDE SEQUENCE</scope>
    <source>
        <strain evidence="8">CHK195-11698</strain>
    </source>
</reference>
<dbReference type="InterPro" id="IPR011055">
    <property type="entry name" value="Dup_hybrid_motif"/>
</dbReference>
<feature type="domain" description="PTS EIIA type-1" evidence="7">
    <location>
        <begin position="30"/>
        <end position="134"/>
    </location>
</feature>
<evidence type="ECO:0000313" key="9">
    <source>
        <dbReference type="Proteomes" id="UP000824175"/>
    </source>
</evidence>
<evidence type="ECO:0000259" key="7">
    <source>
        <dbReference type="PROSITE" id="PS51093"/>
    </source>
</evidence>
<keyword evidence="2" id="KW-0813">Transport</keyword>
<dbReference type="SUPFAM" id="SSF51261">
    <property type="entry name" value="Duplicated hybrid motif"/>
    <property type="match status" value="1"/>
</dbReference>
<gene>
    <name evidence="8" type="ORF">IAD15_11115</name>
</gene>
<dbReference type="InterPro" id="IPR050890">
    <property type="entry name" value="PTS_EIIA_component"/>
</dbReference>